<sequence>MDSWHDLCAVNDLPPGNRMVIPVGNISLLLINVNGEIFAVENVCPHDGGELNEGSVEGTDVICPRHGARFCLRTGEVLAPPATEDIDSFPTRVNASRLEVFIPG</sequence>
<evidence type="ECO:0000259" key="5">
    <source>
        <dbReference type="PROSITE" id="PS51296"/>
    </source>
</evidence>
<evidence type="ECO:0000256" key="2">
    <source>
        <dbReference type="ARBA" id="ARBA00022723"/>
    </source>
</evidence>
<evidence type="ECO:0000256" key="3">
    <source>
        <dbReference type="ARBA" id="ARBA00023004"/>
    </source>
</evidence>
<dbReference type="Proteomes" id="UP000640333">
    <property type="component" value="Unassembled WGS sequence"/>
</dbReference>
<gene>
    <name evidence="6" type="ORF">IOQ59_03595</name>
</gene>
<proteinExistence type="predicted"/>
<evidence type="ECO:0000256" key="4">
    <source>
        <dbReference type="ARBA" id="ARBA00023014"/>
    </source>
</evidence>
<dbReference type="AlphaFoldDB" id="A0A8J7FAZ9"/>
<name>A0A8J7FAZ9_9GAMM</name>
<evidence type="ECO:0000313" key="6">
    <source>
        <dbReference type="EMBL" id="MBE9396339.1"/>
    </source>
</evidence>
<dbReference type="CDD" id="cd03528">
    <property type="entry name" value="Rieske_RO_ferredoxin"/>
    <property type="match status" value="1"/>
</dbReference>
<keyword evidence="3" id="KW-0408">Iron</keyword>
<dbReference type="Gene3D" id="2.102.10.10">
    <property type="entry name" value="Rieske [2Fe-2S] iron-sulphur domain"/>
    <property type="match status" value="1"/>
</dbReference>
<evidence type="ECO:0000313" key="7">
    <source>
        <dbReference type="Proteomes" id="UP000640333"/>
    </source>
</evidence>
<keyword evidence="7" id="KW-1185">Reference proteome</keyword>
<dbReference type="PROSITE" id="PS51296">
    <property type="entry name" value="RIESKE"/>
    <property type="match status" value="1"/>
</dbReference>
<dbReference type="PANTHER" id="PTHR21496:SF23">
    <property type="entry name" value="3-PHENYLPROPIONATE_CINNAMIC ACID DIOXYGENASE FERREDOXIN SUBUNIT"/>
    <property type="match status" value="1"/>
</dbReference>
<keyword evidence="1" id="KW-0001">2Fe-2S</keyword>
<protein>
    <submittedName>
        <fullName evidence="6">Non-heme iron oxygenase ferredoxin subunit</fullName>
    </submittedName>
</protein>
<keyword evidence="4" id="KW-0411">Iron-sulfur</keyword>
<reference evidence="6" key="1">
    <citation type="submission" date="2020-10" db="EMBL/GenBank/DDBJ databases">
        <title>Bacterium isolated from coastal waters sediment.</title>
        <authorList>
            <person name="Chen R.-J."/>
            <person name="Lu D.-C."/>
            <person name="Zhu K.-L."/>
            <person name="Du Z.-J."/>
        </authorList>
    </citation>
    <scope>NUCLEOTIDE SEQUENCE</scope>
    <source>
        <strain evidence="6">N1Y112</strain>
    </source>
</reference>
<evidence type="ECO:0000256" key="1">
    <source>
        <dbReference type="ARBA" id="ARBA00022714"/>
    </source>
</evidence>
<dbReference type="InterPro" id="IPR017941">
    <property type="entry name" value="Rieske_2Fe-2S"/>
</dbReference>
<dbReference type="GO" id="GO:0051537">
    <property type="term" value="F:2 iron, 2 sulfur cluster binding"/>
    <property type="evidence" value="ECO:0007669"/>
    <property type="project" value="UniProtKB-KW"/>
</dbReference>
<accession>A0A8J7FAZ9</accession>
<dbReference type="InterPro" id="IPR036922">
    <property type="entry name" value="Rieske_2Fe-2S_sf"/>
</dbReference>
<dbReference type="RefSeq" id="WP_193951883.1">
    <property type="nucleotide sequence ID" value="NZ_JADEYS010000002.1"/>
</dbReference>
<comment type="caution">
    <text evidence="6">The sequence shown here is derived from an EMBL/GenBank/DDBJ whole genome shotgun (WGS) entry which is preliminary data.</text>
</comment>
<organism evidence="6 7">
    <name type="scientific">Pontibacterium sinense</name>
    <dbReference type="NCBI Taxonomy" id="2781979"/>
    <lineage>
        <taxon>Bacteria</taxon>
        <taxon>Pseudomonadati</taxon>
        <taxon>Pseudomonadota</taxon>
        <taxon>Gammaproteobacteria</taxon>
        <taxon>Oceanospirillales</taxon>
        <taxon>Oceanospirillaceae</taxon>
        <taxon>Pontibacterium</taxon>
    </lineage>
</organism>
<dbReference type="SUPFAM" id="SSF50022">
    <property type="entry name" value="ISP domain"/>
    <property type="match status" value="1"/>
</dbReference>
<dbReference type="Pfam" id="PF00355">
    <property type="entry name" value="Rieske"/>
    <property type="match status" value="1"/>
</dbReference>
<dbReference type="PANTHER" id="PTHR21496">
    <property type="entry name" value="FERREDOXIN-RELATED"/>
    <property type="match status" value="1"/>
</dbReference>
<dbReference type="GO" id="GO:0046872">
    <property type="term" value="F:metal ion binding"/>
    <property type="evidence" value="ECO:0007669"/>
    <property type="project" value="UniProtKB-KW"/>
</dbReference>
<feature type="domain" description="Rieske" evidence="5">
    <location>
        <begin position="5"/>
        <end position="100"/>
    </location>
</feature>
<dbReference type="EMBL" id="JADEYS010000002">
    <property type="protein sequence ID" value="MBE9396339.1"/>
    <property type="molecule type" value="Genomic_DNA"/>
</dbReference>
<keyword evidence="2" id="KW-0479">Metal-binding</keyword>